<feature type="domain" description="Hemerythrin-like" evidence="2">
    <location>
        <begin position="3"/>
        <end position="123"/>
    </location>
</feature>
<organism evidence="3 4">
    <name type="scientific">Enemella evansiae</name>
    <dbReference type="NCBI Taxonomy" id="2016499"/>
    <lineage>
        <taxon>Bacteria</taxon>
        <taxon>Bacillati</taxon>
        <taxon>Actinomycetota</taxon>
        <taxon>Actinomycetes</taxon>
        <taxon>Propionibacteriales</taxon>
        <taxon>Propionibacteriaceae</taxon>
        <taxon>Enemella</taxon>
    </lineage>
</organism>
<evidence type="ECO:0000313" key="3">
    <source>
        <dbReference type="EMBL" id="OYO07962.1"/>
    </source>
</evidence>
<dbReference type="RefSeq" id="WP_094360307.1">
    <property type="nucleotide sequence ID" value="NZ_NMVK01000036.1"/>
</dbReference>
<sequence length="182" mass="20724">MDITQIIAEQHDQQRTMFAQLEQFPADDHTGLGALWQRLAIFLETHAEAEERYFYPHLLKQGEGAADADSVDEEVEDAIGDHNNIRDAVRRAEAEQVGSEAWWQAVSDANVANSTHMAEEERQDLTDFRRNASLQQRHDIAVQFLRYEALRAADGIEAADKDPEEYVEAPEKTMREAEAKDN</sequence>
<comment type="caution">
    <text evidence="3">The sequence shown here is derived from an EMBL/GenBank/DDBJ whole genome shotgun (WGS) entry which is preliminary data.</text>
</comment>
<feature type="region of interest" description="Disordered" evidence="1">
    <location>
        <begin position="159"/>
        <end position="182"/>
    </location>
</feature>
<evidence type="ECO:0000313" key="4">
    <source>
        <dbReference type="Proteomes" id="UP000215896"/>
    </source>
</evidence>
<reference evidence="3 4" key="1">
    <citation type="submission" date="2017-07" db="EMBL/GenBank/DDBJ databases">
        <title>Draft whole genome sequences of clinical Proprionibacteriaceae strains.</title>
        <authorList>
            <person name="Bernier A.-M."/>
            <person name="Bernard K."/>
            <person name="Domingo M.-C."/>
        </authorList>
    </citation>
    <scope>NUCLEOTIDE SEQUENCE [LARGE SCALE GENOMIC DNA]</scope>
    <source>
        <strain evidence="3 4">NML 030167</strain>
    </source>
</reference>
<proteinExistence type="predicted"/>
<dbReference type="InterPro" id="IPR012312">
    <property type="entry name" value="Hemerythrin-like"/>
</dbReference>
<gene>
    <name evidence="3" type="ORF">CGZ94_21155</name>
</gene>
<accession>A0A255FXE6</accession>
<dbReference type="Gene3D" id="1.20.120.520">
    <property type="entry name" value="nmb1532 protein domain like"/>
    <property type="match status" value="1"/>
</dbReference>
<evidence type="ECO:0000256" key="1">
    <source>
        <dbReference type="SAM" id="MobiDB-lite"/>
    </source>
</evidence>
<name>A0A255FXE6_9ACTN</name>
<protein>
    <submittedName>
        <fullName evidence="3">Cation-binding protein</fullName>
    </submittedName>
</protein>
<dbReference type="AlphaFoldDB" id="A0A255FXE6"/>
<dbReference type="Pfam" id="PF01814">
    <property type="entry name" value="Hemerythrin"/>
    <property type="match status" value="1"/>
</dbReference>
<evidence type="ECO:0000259" key="2">
    <source>
        <dbReference type="Pfam" id="PF01814"/>
    </source>
</evidence>
<dbReference type="Proteomes" id="UP000215896">
    <property type="component" value="Unassembled WGS sequence"/>
</dbReference>
<feature type="compositionally biased region" description="Basic and acidic residues" evidence="1">
    <location>
        <begin position="169"/>
        <end position="182"/>
    </location>
</feature>
<dbReference type="EMBL" id="NMVO01000019">
    <property type="protein sequence ID" value="OYO07962.1"/>
    <property type="molecule type" value="Genomic_DNA"/>
</dbReference>
<dbReference type="OrthoDB" id="5183396at2"/>
<keyword evidence="4" id="KW-1185">Reference proteome</keyword>